<dbReference type="InterPro" id="IPR019787">
    <property type="entry name" value="Znf_PHD-finger"/>
</dbReference>
<dbReference type="Pfam" id="PF00628">
    <property type="entry name" value="PHD"/>
    <property type="match status" value="1"/>
</dbReference>
<sequence length="108" mass="12381">VLLCDNCDVEYHTYCLTPLLHRVPKGNWFCPCCAVDKDVEDVSPVATTSICEKRKKKNGEFVSFIISLTADLEAMVRGKDYWELFVNKTLPLKFLCDEMLDSTLLQEE</sequence>
<proteinExistence type="predicted"/>
<name>A0A830CL09_9LAMI</name>
<reference evidence="5" key="1">
    <citation type="submission" date="2020-07" db="EMBL/GenBank/DDBJ databases">
        <title>Ethylene signaling mediates host invasion by parasitic plants.</title>
        <authorList>
            <person name="Yoshida S."/>
        </authorList>
    </citation>
    <scope>NUCLEOTIDE SEQUENCE</scope>
    <source>
        <strain evidence="5">Okayama</strain>
    </source>
</reference>
<dbReference type="Gene3D" id="3.30.40.10">
    <property type="entry name" value="Zinc/RING finger domain, C3HC4 (zinc finger)"/>
    <property type="match status" value="1"/>
</dbReference>
<accession>A0A830CL09</accession>
<dbReference type="Proteomes" id="UP000653305">
    <property type="component" value="Unassembled WGS sequence"/>
</dbReference>
<evidence type="ECO:0000313" key="5">
    <source>
        <dbReference type="EMBL" id="GFQ00501.1"/>
    </source>
</evidence>
<dbReference type="PANTHER" id="PTHR47162">
    <property type="entry name" value="OS02G0192300 PROTEIN"/>
    <property type="match status" value="1"/>
</dbReference>
<keyword evidence="2" id="KW-0863">Zinc-finger</keyword>
<protein>
    <submittedName>
        <fullName evidence="5">Methyl-cpg-binding domain-containing protein 9</fullName>
    </submittedName>
</protein>
<gene>
    <name evidence="5" type="ORF">PHJA_002194100</name>
</gene>
<evidence type="ECO:0000313" key="6">
    <source>
        <dbReference type="Proteomes" id="UP000653305"/>
    </source>
</evidence>
<dbReference type="EMBL" id="BMAC01000630">
    <property type="protein sequence ID" value="GFQ00501.1"/>
    <property type="molecule type" value="Genomic_DNA"/>
</dbReference>
<dbReference type="SUPFAM" id="SSF57903">
    <property type="entry name" value="FYVE/PHD zinc finger"/>
    <property type="match status" value="1"/>
</dbReference>
<dbReference type="OrthoDB" id="1903104at2759"/>
<evidence type="ECO:0000256" key="3">
    <source>
        <dbReference type="ARBA" id="ARBA00022833"/>
    </source>
</evidence>
<organism evidence="5 6">
    <name type="scientific">Phtheirospermum japonicum</name>
    <dbReference type="NCBI Taxonomy" id="374723"/>
    <lineage>
        <taxon>Eukaryota</taxon>
        <taxon>Viridiplantae</taxon>
        <taxon>Streptophyta</taxon>
        <taxon>Embryophyta</taxon>
        <taxon>Tracheophyta</taxon>
        <taxon>Spermatophyta</taxon>
        <taxon>Magnoliopsida</taxon>
        <taxon>eudicotyledons</taxon>
        <taxon>Gunneridae</taxon>
        <taxon>Pentapetalae</taxon>
        <taxon>asterids</taxon>
        <taxon>lamiids</taxon>
        <taxon>Lamiales</taxon>
        <taxon>Orobanchaceae</taxon>
        <taxon>Orobanchaceae incertae sedis</taxon>
        <taxon>Phtheirospermum</taxon>
    </lineage>
</organism>
<dbReference type="AlphaFoldDB" id="A0A830CL09"/>
<dbReference type="InterPro" id="IPR011011">
    <property type="entry name" value="Znf_FYVE_PHD"/>
</dbReference>
<dbReference type="InterPro" id="IPR013083">
    <property type="entry name" value="Znf_RING/FYVE/PHD"/>
</dbReference>
<dbReference type="PANTHER" id="PTHR47162:SF8">
    <property type="entry name" value="METHYL-CPG-BINDING DOMAIN-CONTAINING PROTEIN 9"/>
    <property type="match status" value="1"/>
</dbReference>
<keyword evidence="1" id="KW-0479">Metal-binding</keyword>
<dbReference type="GO" id="GO:0008270">
    <property type="term" value="F:zinc ion binding"/>
    <property type="evidence" value="ECO:0007669"/>
    <property type="project" value="UniProtKB-KW"/>
</dbReference>
<keyword evidence="3" id="KW-0862">Zinc</keyword>
<keyword evidence="6" id="KW-1185">Reference proteome</keyword>
<feature type="domain" description="PHD-type" evidence="4">
    <location>
        <begin position="2"/>
        <end position="33"/>
    </location>
</feature>
<feature type="non-terminal residue" evidence="5">
    <location>
        <position position="1"/>
    </location>
</feature>
<evidence type="ECO:0000259" key="4">
    <source>
        <dbReference type="Pfam" id="PF00628"/>
    </source>
</evidence>
<comment type="caution">
    <text evidence="5">The sequence shown here is derived from an EMBL/GenBank/DDBJ whole genome shotgun (WGS) entry which is preliminary data.</text>
</comment>
<evidence type="ECO:0000256" key="2">
    <source>
        <dbReference type="ARBA" id="ARBA00022771"/>
    </source>
</evidence>
<evidence type="ECO:0000256" key="1">
    <source>
        <dbReference type="ARBA" id="ARBA00022723"/>
    </source>
</evidence>